<comment type="catalytic activity">
    <reaction evidence="1">
        <text>ATP + protein L-histidine = ADP + protein N-phospho-L-histidine.</text>
        <dbReference type="EC" id="2.7.13.3"/>
    </reaction>
</comment>
<feature type="domain" description="Response regulatory" evidence="9">
    <location>
        <begin position="10"/>
        <end position="126"/>
    </location>
</feature>
<feature type="modified residue" description="4-aspartylphosphate" evidence="6">
    <location>
        <position position="59"/>
    </location>
</feature>
<dbReference type="InterPro" id="IPR001789">
    <property type="entry name" value="Sig_transdc_resp-reg_receiver"/>
</dbReference>
<keyword evidence="4 10" id="KW-0418">Kinase</keyword>
<dbReference type="InterPro" id="IPR036097">
    <property type="entry name" value="HisK_dim/P_sf"/>
</dbReference>
<evidence type="ECO:0000256" key="6">
    <source>
        <dbReference type="PROSITE-ProRule" id="PRU00169"/>
    </source>
</evidence>
<keyword evidence="11" id="KW-1185">Reference proteome</keyword>
<dbReference type="InterPro" id="IPR005467">
    <property type="entry name" value="His_kinase_dom"/>
</dbReference>
<dbReference type="CDD" id="cd19920">
    <property type="entry name" value="REC_PA4781-like"/>
    <property type="match status" value="1"/>
</dbReference>
<dbReference type="Proteomes" id="UP001232992">
    <property type="component" value="Unassembled WGS sequence"/>
</dbReference>
<proteinExistence type="predicted"/>
<keyword evidence="7" id="KW-0175">Coiled coil</keyword>
<name>A0ABT7BWZ2_9CYAN</name>
<dbReference type="CDD" id="cd00082">
    <property type="entry name" value="HisKA"/>
    <property type="match status" value="1"/>
</dbReference>
<dbReference type="SUPFAM" id="SSF52172">
    <property type="entry name" value="CheY-like"/>
    <property type="match status" value="1"/>
</dbReference>
<dbReference type="RefSeq" id="WP_283757630.1">
    <property type="nucleotide sequence ID" value="NZ_JAQOSQ010000005.1"/>
</dbReference>
<dbReference type="Pfam" id="PF00072">
    <property type="entry name" value="Response_reg"/>
    <property type="match status" value="1"/>
</dbReference>
<dbReference type="InterPro" id="IPR011006">
    <property type="entry name" value="CheY-like_superfamily"/>
</dbReference>
<evidence type="ECO:0000313" key="10">
    <source>
        <dbReference type="EMBL" id="MDJ1182976.1"/>
    </source>
</evidence>
<dbReference type="Gene3D" id="3.30.565.10">
    <property type="entry name" value="Histidine kinase-like ATPase, C-terminal domain"/>
    <property type="match status" value="1"/>
</dbReference>
<reference evidence="10 11" key="1">
    <citation type="submission" date="2023-01" db="EMBL/GenBank/DDBJ databases">
        <title>Novel diversity within Roseofilum (Cyanobacteria; Desertifilaceae) from marine benthic mats with descriptions of four novel species.</title>
        <authorList>
            <person name="Wang Y."/>
            <person name="Berthold D.E."/>
            <person name="Hu J."/>
            <person name="Lefler F.W."/>
            <person name="Laughinghouse H.D. IV."/>
        </authorList>
    </citation>
    <scope>NUCLEOTIDE SEQUENCE [LARGE SCALE GENOMIC DNA]</scope>
    <source>
        <strain evidence="10 11">BLCC-M143</strain>
    </source>
</reference>
<dbReference type="Gene3D" id="3.40.50.2300">
    <property type="match status" value="1"/>
</dbReference>
<organism evidence="10 11">
    <name type="scientific">Roseofilum casamattae BLCC-M143</name>
    <dbReference type="NCBI Taxonomy" id="3022442"/>
    <lineage>
        <taxon>Bacteria</taxon>
        <taxon>Bacillati</taxon>
        <taxon>Cyanobacteriota</taxon>
        <taxon>Cyanophyceae</taxon>
        <taxon>Desertifilales</taxon>
        <taxon>Desertifilaceae</taxon>
        <taxon>Roseofilum</taxon>
        <taxon>Roseofilum casamattae</taxon>
    </lineage>
</organism>
<dbReference type="PROSITE" id="PS50110">
    <property type="entry name" value="RESPONSE_REGULATORY"/>
    <property type="match status" value="1"/>
</dbReference>
<keyword evidence="5" id="KW-0902">Two-component regulatory system</keyword>
<keyword evidence="4 10" id="KW-0808">Transferase</keyword>
<evidence type="ECO:0000256" key="1">
    <source>
        <dbReference type="ARBA" id="ARBA00000085"/>
    </source>
</evidence>
<dbReference type="EC" id="2.7.13.3" evidence="2"/>
<dbReference type="PROSITE" id="PS50109">
    <property type="entry name" value="HIS_KIN"/>
    <property type="match status" value="1"/>
</dbReference>
<comment type="caution">
    <text evidence="10">The sequence shown here is derived from an EMBL/GenBank/DDBJ whole genome shotgun (WGS) entry which is preliminary data.</text>
</comment>
<protein>
    <recommendedName>
        <fullName evidence="2">histidine kinase</fullName>
        <ecNumber evidence="2">2.7.13.3</ecNumber>
    </recommendedName>
</protein>
<evidence type="ECO:0000259" key="9">
    <source>
        <dbReference type="PROSITE" id="PS50110"/>
    </source>
</evidence>
<sequence>MNVDRTLLGQIVVVDDTPANLHLLSNLLKNVGYDVRPFPRATMAWQGINYSPPDLILLDIQMPEMDGYELCKKLKSHTPTEEIPVIFISSLNETFDKLKAFQNGGVDYITKPFQAEEVLMRVATHLELYQIKQRLQTINNRQAEQLTEQNAQLVDLNQSLERVNQELHQNYEELKQTQLQLVQTEKMATLGNLVAGVAHEMNNPVGFMSNNLNTADEYVRDLLDIIALYQEKYPNPDAELTDKLEECDIDFICEDFPNLIDSMNLGCDRIRNVSKSLRTFSRSDTDRKSMFDLHEGLDSTLLILKYRLKANEKRPAIKIVKNYSQLPEVKCYAGQINQVFMNILANGIDALDESNKGKTFAQIQTSPNCLTITTEFNAETKHVTIRIADNGIGIPGDLKTKIFEQGFTTKGVGKGTGLGMAIAYEIVTEKHGGTLTFYSQPSEGTEFTLTLPLS</sequence>
<evidence type="ECO:0000256" key="2">
    <source>
        <dbReference type="ARBA" id="ARBA00012438"/>
    </source>
</evidence>
<accession>A0ABT7BWZ2</accession>
<dbReference type="Pfam" id="PF02518">
    <property type="entry name" value="HATPase_c"/>
    <property type="match status" value="1"/>
</dbReference>
<keyword evidence="3 6" id="KW-0597">Phosphoprotein</keyword>
<dbReference type="GO" id="GO:0016301">
    <property type="term" value="F:kinase activity"/>
    <property type="evidence" value="ECO:0007669"/>
    <property type="project" value="UniProtKB-KW"/>
</dbReference>
<evidence type="ECO:0000313" key="11">
    <source>
        <dbReference type="Proteomes" id="UP001232992"/>
    </source>
</evidence>
<dbReference type="PANTHER" id="PTHR43065:SF50">
    <property type="entry name" value="HISTIDINE KINASE"/>
    <property type="match status" value="1"/>
</dbReference>
<dbReference type="InterPro" id="IPR003661">
    <property type="entry name" value="HisK_dim/P_dom"/>
</dbReference>
<gene>
    <name evidence="10" type="ORF">PMH09_07190</name>
</gene>
<dbReference type="SMART" id="SM00448">
    <property type="entry name" value="REC"/>
    <property type="match status" value="1"/>
</dbReference>
<dbReference type="SMART" id="SM00387">
    <property type="entry name" value="HATPase_c"/>
    <property type="match status" value="1"/>
</dbReference>
<dbReference type="PRINTS" id="PR00344">
    <property type="entry name" value="BCTRLSENSOR"/>
</dbReference>
<evidence type="ECO:0000256" key="4">
    <source>
        <dbReference type="ARBA" id="ARBA00022777"/>
    </source>
</evidence>
<feature type="coiled-coil region" evidence="7">
    <location>
        <begin position="139"/>
        <end position="184"/>
    </location>
</feature>
<dbReference type="InterPro" id="IPR003594">
    <property type="entry name" value="HATPase_dom"/>
</dbReference>
<dbReference type="EMBL" id="JAQOSQ010000005">
    <property type="protein sequence ID" value="MDJ1182976.1"/>
    <property type="molecule type" value="Genomic_DNA"/>
</dbReference>
<evidence type="ECO:0000256" key="5">
    <source>
        <dbReference type="ARBA" id="ARBA00023012"/>
    </source>
</evidence>
<evidence type="ECO:0000256" key="7">
    <source>
        <dbReference type="SAM" id="Coils"/>
    </source>
</evidence>
<evidence type="ECO:0000256" key="3">
    <source>
        <dbReference type="ARBA" id="ARBA00022553"/>
    </source>
</evidence>
<feature type="domain" description="Histidine kinase" evidence="8">
    <location>
        <begin position="196"/>
        <end position="454"/>
    </location>
</feature>
<dbReference type="InterPro" id="IPR036890">
    <property type="entry name" value="HATPase_C_sf"/>
</dbReference>
<dbReference type="Gene3D" id="1.10.287.130">
    <property type="match status" value="1"/>
</dbReference>
<dbReference type="SUPFAM" id="SSF47384">
    <property type="entry name" value="Homodimeric domain of signal transducing histidine kinase"/>
    <property type="match status" value="1"/>
</dbReference>
<evidence type="ECO:0000259" key="8">
    <source>
        <dbReference type="PROSITE" id="PS50109"/>
    </source>
</evidence>
<dbReference type="SUPFAM" id="SSF55874">
    <property type="entry name" value="ATPase domain of HSP90 chaperone/DNA topoisomerase II/histidine kinase"/>
    <property type="match status" value="1"/>
</dbReference>
<dbReference type="PANTHER" id="PTHR43065">
    <property type="entry name" value="SENSOR HISTIDINE KINASE"/>
    <property type="match status" value="1"/>
</dbReference>
<dbReference type="InterPro" id="IPR004358">
    <property type="entry name" value="Sig_transdc_His_kin-like_C"/>
</dbReference>